<name>A0A2P5CA02_PARAD</name>
<reference evidence="2" key="1">
    <citation type="submission" date="2016-06" db="EMBL/GenBank/DDBJ databases">
        <title>Parallel loss of symbiosis genes in relatives of nitrogen-fixing non-legume Parasponia.</title>
        <authorList>
            <person name="Van Velzen R."/>
            <person name="Holmer R."/>
            <person name="Bu F."/>
            <person name="Rutten L."/>
            <person name="Van Zeijl A."/>
            <person name="Liu W."/>
            <person name="Santuari L."/>
            <person name="Cao Q."/>
            <person name="Sharma T."/>
            <person name="Shen D."/>
            <person name="Roswanjaya Y."/>
            <person name="Wardhani T."/>
            <person name="Kalhor M.S."/>
            <person name="Jansen J."/>
            <person name="Van den Hoogen J."/>
            <person name="Gungor B."/>
            <person name="Hartog M."/>
            <person name="Hontelez J."/>
            <person name="Verver J."/>
            <person name="Yang W.-C."/>
            <person name="Schijlen E."/>
            <person name="Repin R."/>
            <person name="Schilthuizen M."/>
            <person name="Schranz E."/>
            <person name="Heidstra R."/>
            <person name="Miyata K."/>
            <person name="Fedorova E."/>
            <person name="Kohlen W."/>
            <person name="Bisseling T."/>
            <person name="Smit S."/>
            <person name="Geurts R."/>
        </authorList>
    </citation>
    <scope>NUCLEOTIDE SEQUENCE [LARGE SCALE GENOMIC DNA]</scope>
    <source>
        <strain evidence="2">cv. WU1-14</strain>
    </source>
</reference>
<comment type="caution">
    <text evidence="1">The sequence shown here is derived from an EMBL/GenBank/DDBJ whole genome shotgun (WGS) entry which is preliminary data.</text>
</comment>
<dbReference type="AlphaFoldDB" id="A0A2P5CA02"/>
<accession>A0A2P5CA02</accession>
<evidence type="ECO:0000313" key="1">
    <source>
        <dbReference type="EMBL" id="PON57868.1"/>
    </source>
</evidence>
<sequence length="121" mass="14134">MDAFLQEQDASIRNLEYQVVHLATIINHPENTFHNNTDSTLKEKYYTTTTCSGLYDDEVIFELQEKEGDWKNSTMQSDLEYHVNINITSYEENPISKSLLMRKLRIKVLGKEFSCPQPLNQ</sequence>
<dbReference type="EMBL" id="JXTB01000155">
    <property type="protein sequence ID" value="PON57868.1"/>
    <property type="molecule type" value="Genomic_DNA"/>
</dbReference>
<organism evidence="1 2">
    <name type="scientific">Parasponia andersonii</name>
    <name type="common">Sponia andersonii</name>
    <dbReference type="NCBI Taxonomy" id="3476"/>
    <lineage>
        <taxon>Eukaryota</taxon>
        <taxon>Viridiplantae</taxon>
        <taxon>Streptophyta</taxon>
        <taxon>Embryophyta</taxon>
        <taxon>Tracheophyta</taxon>
        <taxon>Spermatophyta</taxon>
        <taxon>Magnoliopsida</taxon>
        <taxon>eudicotyledons</taxon>
        <taxon>Gunneridae</taxon>
        <taxon>Pentapetalae</taxon>
        <taxon>rosids</taxon>
        <taxon>fabids</taxon>
        <taxon>Rosales</taxon>
        <taxon>Cannabaceae</taxon>
        <taxon>Parasponia</taxon>
    </lineage>
</organism>
<proteinExistence type="predicted"/>
<evidence type="ECO:0000313" key="2">
    <source>
        <dbReference type="Proteomes" id="UP000237105"/>
    </source>
</evidence>
<gene>
    <name evidence="1" type="ORF">PanWU01x14_170810</name>
</gene>
<dbReference type="Proteomes" id="UP000237105">
    <property type="component" value="Unassembled WGS sequence"/>
</dbReference>
<keyword evidence="2" id="KW-1185">Reference proteome</keyword>
<protein>
    <submittedName>
        <fullName evidence="1">Uncharacterized protein</fullName>
    </submittedName>
</protein>